<dbReference type="GO" id="GO:0005524">
    <property type="term" value="F:ATP binding"/>
    <property type="evidence" value="ECO:0007669"/>
    <property type="project" value="UniProtKB-KW"/>
</dbReference>
<evidence type="ECO:0000256" key="3">
    <source>
        <dbReference type="ARBA" id="ARBA00012654"/>
    </source>
</evidence>
<dbReference type="Pfam" id="PF18766">
    <property type="entry name" value="SWI2_SNF2"/>
    <property type="match status" value="1"/>
</dbReference>
<evidence type="ECO:0000256" key="1">
    <source>
        <dbReference type="ARBA" id="ARBA00000851"/>
    </source>
</evidence>
<dbReference type="Pfam" id="PF22679">
    <property type="entry name" value="T1R_D3-like"/>
    <property type="match status" value="1"/>
</dbReference>
<feature type="domain" description="Helicase ATP-binding" evidence="11">
    <location>
        <begin position="310"/>
        <end position="500"/>
    </location>
</feature>
<evidence type="ECO:0000256" key="2">
    <source>
        <dbReference type="ARBA" id="ARBA00008598"/>
    </source>
</evidence>
<dbReference type="InterPro" id="IPR021810">
    <property type="entry name" value="T1RH-like_C"/>
</dbReference>
<keyword evidence="7 12" id="KW-0255">Endonuclease</keyword>
<dbReference type="CDD" id="cd18030">
    <property type="entry name" value="DEXHc_RE_I_HsdR"/>
    <property type="match status" value="1"/>
</dbReference>
<evidence type="ECO:0000313" key="12">
    <source>
        <dbReference type="EMBL" id="QMS89607.1"/>
    </source>
</evidence>
<sequence length="1098" mass="124988">MLNEYTQVELPLINQLQLMSWQYIEGDIDVPYLTERQNFREVLLMKRLHNAIRRINLDDKRQPWLDDGRINTAIGTLERLGTAKLMEANQIATDLLLKGTVVEGDPQRDGGRDQTVRFIDFDQPERNDFLIINQFRVDVPGGRTYIVPDTVLFVNGIPLVVIECKSPSATEPMAEGITQLRRYSNQREEIADDEGAERLFHYNQFLIATFFHAARVGTIGASYERYLEWKDTSPVPMAEVAASLGETKLSSQQILVAGMLRPAHLLDIIRNFTLFQESGGKNIKIVGRYQQFRAVQEAVRRLQNGQTRRQNGENDQRGGIIWHTQGSGKSLTMVFLVRKLRTLAALRRLKVVVVTDRVDLEKQLSNTASLTNETVLRASNTDELKELLRQSSPDLIFATIQKYQQRDEDSTDDSKAILQYTSNKRNPSDRKAAENSSSYNINPNIRRLITETDQFPILNDSEDILVLVDEAHRTQASQLHANLMRALPNCAKIGFTGTPILVGDRKRTYEIFGDFIDSYTIQQSEADGATVPILYEGRTAEAEVADGRSLDQLFEDMFCDRTPKELAAIRAKYATEGNVLEAPKLIAAKAEDMLRHYVDTVLPNGFKAQIVASSRLAAVRYQQAFVAAHQKLVAQLENFNPSQQLQNLETEFLTRIYPRIEQIKQLEFATVISNGHNDNPAWKQWSDKAKVEEYINRFKKPLVHTEPSKQDGLAFLIVKSMLLTGFDAPIEQVLYLDRSMQGHELLQAIARVNRTYSSKSCGFVVDYYGVARHLKKALAVYSAEDIQSALISLKDELPKLGDRHQRVLAVFQGQDIHDIADVNACIDLLRDMKIRAEFVVKLKQFLESLDIVMPRPEALPYIRDAKILGYINKAAANLYRDFQLNLYGAGNKVRQLIDEYIVASGIDPQVPPISIMDADFESAVSARTSDRAKASEMEHAARYHISKNFQEDPAYYKKLSERLEDILEKFQDKWAELVEALRQFTQDLRQGRPEDETQLDPKTQAPFLGILVEEIGLDQELLKPELDKLAAITVEMVEHIRQEIRIVDFWRNAHAQNVLRGWIVRFLDDNDVISFSRQQAVSDRIVELAKALHARLTT</sequence>
<dbReference type="PANTHER" id="PTHR30195:SF15">
    <property type="entry name" value="TYPE I RESTRICTION ENZYME HINDI ENDONUCLEASE SUBUNIT"/>
    <property type="match status" value="1"/>
</dbReference>
<dbReference type="REBASE" id="442882">
    <property type="entry name" value="Ned1411ORF19215P"/>
</dbReference>
<keyword evidence="10" id="KW-0238">DNA-binding</keyword>
<dbReference type="PANTHER" id="PTHR30195">
    <property type="entry name" value="TYPE I SITE-SPECIFIC DEOXYRIBONUCLEASE PROTEIN SUBUNIT M AND R"/>
    <property type="match status" value="1"/>
</dbReference>
<protein>
    <recommendedName>
        <fullName evidence="3">type I site-specific deoxyribonuclease</fullName>
        <ecNumber evidence="3">3.1.21.3</ecNumber>
    </recommendedName>
</protein>
<evidence type="ECO:0000313" key="13">
    <source>
        <dbReference type="Proteomes" id="UP000514713"/>
    </source>
</evidence>
<dbReference type="InterPro" id="IPR027417">
    <property type="entry name" value="P-loop_NTPase"/>
</dbReference>
<dbReference type="AlphaFoldDB" id="A0A7D7LI03"/>
<dbReference type="CDD" id="cd18800">
    <property type="entry name" value="SF2_C_EcoR124I-like"/>
    <property type="match status" value="1"/>
</dbReference>
<dbReference type="KEGG" id="ned:HUN01_19235"/>
<evidence type="ECO:0000256" key="7">
    <source>
        <dbReference type="ARBA" id="ARBA00022759"/>
    </source>
</evidence>
<dbReference type="CDD" id="cd22332">
    <property type="entry name" value="HsdR_N"/>
    <property type="match status" value="1"/>
</dbReference>
<evidence type="ECO:0000256" key="9">
    <source>
        <dbReference type="ARBA" id="ARBA00022840"/>
    </source>
</evidence>
<keyword evidence="5" id="KW-0547">Nucleotide-binding</keyword>
<dbReference type="GO" id="GO:0009035">
    <property type="term" value="F:type I site-specific deoxyribonuclease activity"/>
    <property type="evidence" value="ECO:0007669"/>
    <property type="project" value="UniProtKB-EC"/>
</dbReference>
<organism evidence="12 13">
    <name type="scientific">Nostoc edaphicum CCNP1411</name>
    <dbReference type="NCBI Taxonomy" id="1472755"/>
    <lineage>
        <taxon>Bacteria</taxon>
        <taxon>Bacillati</taxon>
        <taxon>Cyanobacteriota</taxon>
        <taxon>Cyanophyceae</taxon>
        <taxon>Nostocales</taxon>
        <taxon>Nostocaceae</taxon>
        <taxon>Nostoc</taxon>
    </lineage>
</organism>
<dbReference type="EMBL" id="CP054698">
    <property type="protein sequence ID" value="QMS89607.1"/>
    <property type="molecule type" value="Genomic_DNA"/>
</dbReference>
<evidence type="ECO:0000259" key="11">
    <source>
        <dbReference type="PROSITE" id="PS51192"/>
    </source>
</evidence>
<evidence type="ECO:0000256" key="4">
    <source>
        <dbReference type="ARBA" id="ARBA00022722"/>
    </source>
</evidence>
<keyword evidence="6" id="KW-0680">Restriction system</keyword>
<dbReference type="SMART" id="SM00487">
    <property type="entry name" value="DEXDc"/>
    <property type="match status" value="1"/>
</dbReference>
<name>A0A7D7LI03_9NOSO</name>
<dbReference type="InterPro" id="IPR014001">
    <property type="entry name" value="Helicase_ATP-bd"/>
</dbReference>
<dbReference type="Pfam" id="PF11867">
    <property type="entry name" value="T1RH-like_C"/>
    <property type="match status" value="1"/>
</dbReference>
<comment type="catalytic activity">
    <reaction evidence="1">
        <text>Endonucleolytic cleavage of DNA to give random double-stranded fragments with terminal 5'-phosphates, ATP is simultaneously hydrolyzed.</text>
        <dbReference type="EC" id="3.1.21.3"/>
    </reaction>
</comment>
<dbReference type="GO" id="GO:0009307">
    <property type="term" value="P:DNA restriction-modification system"/>
    <property type="evidence" value="ECO:0007669"/>
    <property type="project" value="UniProtKB-KW"/>
</dbReference>
<dbReference type="PROSITE" id="PS51192">
    <property type="entry name" value="HELICASE_ATP_BIND_1"/>
    <property type="match status" value="1"/>
</dbReference>
<dbReference type="EC" id="3.1.21.3" evidence="3"/>
<dbReference type="Pfam" id="PF04313">
    <property type="entry name" value="HSDR_N"/>
    <property type="match status" value="1"/>
</dbReference>
<evidence type="ECO:0000256" key="8">
    <source>
        <dbReference type="ARBA" id="ARBA00022801"/>
    </source>
</evidence>
<dbReference type="InterPro" id="IPR055180">
    <property type="entry name" value="HsdR_RecA-like_helicase_dom_2"/>
</dbReference>
<keyword evidence="9" id="KW-0067">ATP-binding</keyword>
<proteinExistence type="inferred from homology"/>
<dbReference type="Proteomes" id="UP000514713">
    <property type="component" value="Chromosome"/>
</dbReference>
<dbReference type="InterPro" id="IPR051268">
    <property type="entry name" value="Type-I_R_enzyme_R_subunit"/>
</dbReference>
<evidence type="ECO:0000256" key="5">
    <source>
        <dbReference type="ARBA" id="ARBA00022741"/>
    </source>
</evidence>
<dbReference type="GO" id="GO:0003677">
    <property type="term" value="F:DNA binding"/>
    <property type="evidence" value="ECO:0007669"/>
    <property type="project" value="UniProtKB-KW"/>
</dbReference>
<dbReference type="Gene3D" id="3.40.50.300">
    <property type="entry name" value="P-loop containing nucleotide triphosphate hydrolases"/>
    <property type="match status" value="2"/>
</dbReference>
<evidence type="ECO:0000256" key="6">
    <source>
        <dbReference type="ARBA" id="ARBA00022747"/>
    </source>
</evidence>
<comment type="similarity">
    <text evidence="2">Belongs to the HsdR family.</text>
</comment>
<keyword evidence="4" id="KW-0540">Nuclease</keyword>
<dbReference type="Gene3D" id="3.90.1570.50">
    <property type="match status" value="1"/>
</dbReference>
<accession>A0A7D7LI03</accession>
<dbReference type="SUPFAM" id="SSF52540">
    <property type="entry name" value="P-loop containing nucleoside triphosphate hydrolases"/>
    <property type="match status" value="1"/>
</dbReference>
<dbReference type="InterPro" id="IPR040980">
    <property type="entry name" value="SWI2_SNF2"/>
</dbReference>
<evidence type="ECO:0000256" key="10">
    <source>
        <dbReference type="ARBA" id="ARBA00023125"/>
    </source>
</evidence>
<keyword evidence="13" id="KW-1185">Reference proteome</keyword>
<dbReference type="InterPro" id="IPR007409">
    <property type="entry name" value="Restrct_endonuc_type1_HsdR_N"/>
</dbReference>
<keyword evidence="8" id="KW-0378">Hydrolase</keyword>
<gene>
    <name evidence="12" type="ORF">HUN01_19235</name>
</gene>
<reference evidence="13" key="1">
    <citation type="submission" date="2020-06" db="EMBL/GenBank/DDBJ databases">
        <title>Nostoc edaphicum CCNP1411 genome.</title>
        <authorList>
            <person name="Fidor A."/>
            <person name="Grabski M."/>
            <person name="Gawor J."/>
            <person name="Gromadka R."/>
            <person name="Wegrzyn G."/>
            <person name="Mazur-Marzec H."/>
        </authorList>
    </citation>
    <scope>NUCLEOTIDE SEQUENCE [LARGE SCALE GENOMIC DNA]</scope>
    <source>
        <strain evidence="13">CCNP1411</strain>
    </source>
</reference>